<keyword evidence="2 3" id="KW-0812">Transmembrane</keyword>
<name>Q22LN8_TETTS</name>
<feature type="transmembrane region" description="Helical" evidence="2">
    <location>
        <begin position="334"/>
        <end position="356"/>
    </location>
</feature>
<feature type="transmembrane region" description="Helical" evidence="2">
    <location>
        <begin position="309"/>
        <end position="328"/>
    </location>
</feature>
<dbReference type="AlphaFoldDB" id="Q22LN8"/>
<dbReference type="GeneID" id="7837897"/>
<feature type="transmembrane region" description="Helical" evidence="2">
    <location>
        <begin position="492"/>
        <end position="511"/>
    </location>
</feature>
<feature type="transmembrane region" description="Helical" evidence="2">
    <location>
        <begin position="135"/>
        <end position="153"/>
    </location>
</feature>
<accession>Q22LN8</accession>
<evidence type="ECO:0000256" key="2">
    <source>
        <dbReference type="SAM" id="Phobius"/>
    </source>
</evidence>
<keyword evidence="4" id="KW-1185">Reference proteome</keyword>
<keyword evidence="2" id="KW-1133">Transmembrane helix</keyword>
<proteinExistence type="predicted"/>
<feature type="transmembrane region" description="Helical" evidence="2">
    <location>
        <begin position="377"/>
        <end position="401"/>
    </location>
</feature>
<keyword evidence="2" id="KW-0472">Membrane</keyword>
<organism evidence="3 4">
    <name type="scientific">Tetrahymena thermophila (strain SB210)</name>
    <dbReference type="NCBI Taxonomy" id="312017"/>
    <lineage>
        <taxon>Eukaryota</taxon>
        <taxon>Sar</taxon>
        <taxon>Alveolata</taxon>
        <taxon>Ciliophora</taxon>
        <taxon>Intramacronucleata</taxon>
        <taxon>Oligohymenophorea</taxon>
        <taxon>Hymenostomatida</taxon>
        <taxon>Tetrahymenina</taxon>
        <taxon>Tetrahymenidae</taxon>
        <taxon>Tetrahymena</taxon>
    </lineage>
</organism>
<dbReference type="InParanoid" id="Q22LN8"/>
<dbReference type="EMBL" id="GG662861">
    <property type="protein sequence ID" value="EAR86228.2"/>
    <property type="molecule type" value="Genomic_DNA"/>
</dbReference>
<reference evidence="4" key="1">
    <citation type="journal article" date="2006" name="PLoS Biol.">
        <title>Macronuclear genome sequence of the ciliate Tetrahymena thermophila, a model eukaryote.</title>
        <authorList>
            <person name="Eisen J.A."/>
            <person name="Coyne R.S."/>
            <person name="Wu M."/>
            <person name="Wu D."/>
            <person name="Thiagarajan M."/>
            <person name="Wortman J.R."/>
            <person name="Badger J.H."/>
            <person name="Ren Q."/>
            <person name="Amedeo P."/>
            <person name="Jones K.M."/>
            <person name="Tallon L.J."/>
            <person name="Delcher A.L."/>
            <person name="Salzberg S.L."/>
            <person name="Silva J.C."/>
            <person name="Haas B.J."/>
            <person name="Majoros W.H."/>
            <person name="Farzad M."/>
            <person name="Carlton J.M."/>
            <person name="Smith R.K. Jr."/>
            <person name="Garg J."/>
            <person name="Pearlman R.E."/>
            <person name="Karrer K.M."/>
            <person name="Sun L."/>
            <person name="Manning G."/>
            <person name="Elde N.C."/>
            <person name="Turkewitz A.P."/>
            <person name="Asai D.J."/>
            <person name="Wilkes D.E."/>
            <person name="Wang Y."/>
            <person name="Cai H."/>
            <person name="Collins K."/>
            <person name="Stewart B.A."/>
            <person name="Lee S.R."/>
            <person name="Wilamowska K."/>
            <person name="Weinberg Z."/>
            <person name="Ruzzo W.L."/>
            <person name="Wloga D."/>
            <person name="Gaertig J."/>
            <person name="Frankel J."/>
            <person name="Tsao C.-C."/>
            <person name="Gorovsky M.A."/>
            <person name="Keeling P.J."/>
            <person name="Waller R.F."/>
            <person name="Patron N.J."/>
            <person name="Cherry J.M."/>
            <person name="Stover N.A."/>
            <person name="Krieger C.J."/>
            <person name="del Toro C."/>
            <person name="Ryder H.F."/>
            <person name="Williamson S.C."/>
            <person name="Barbeau R.A."/>
            <person name="Hamilton E.P."/>
            <person name="Orias E."/>
        </authorList>
    </citation>
    <scope>NUCLEOTIDE SEQUENCE [LARGE SCALE GENOMIC DNA]</scope>
    <source>
        <strain evidence="4">SB210</strain>
    </source>
</reference>
<evidence type="ECO:0000256" key="1">
    <source>
        <dbReference type="SAM" id="MobiDB-lite"/>
    </source>
</evidence>
<dbReference type="Proteomes" id="UP000009168">
    <property type="component" value="Unassembled WGS sequence"/>
</dbReference>
<evidence type="ECO:0000313" key="4">
    <source>
        <dbReference type="Proteomes" id="UP000009168"/>
    </source>
</evidence>
<evidence type="ECO:0000313" key="3">
    <source>
        <dbReference type="EMBL" id="EAR86228.2"/>
    </source>
</evidence>
<feature type="transmembrane region" description="Helical" evidence="2">
    <location>
        <begin position="191"/>
        <end position="208"/>
    </location>
</feature>
<protein>
    <submittedName>
        <fullName evidence="3">Transmembrane protein, putative</fullName>
    </submittedName>
</protein>
<dbReference type="RefSeq" id="XP_976823.2">
    <property type="nucleotide sequence ID" value="XM_971730.2"/>
</dbReference>
<gene>
    <name evidence="3" type="ORF">TTHERM_00701110</name>
</gene>
<feature type="region of interest" description="Disordered" evidence="1">
    <location>
        <begin position="1"/>
        <end position="20"/>
    </location>
</feature>
<feature type="transmembrane region" description="Helical" evidence="2">
    <location>
        <begin position="458"/>
        <end position="480"/>
    </location>
</feature>
<sequence length="630" mass="74124">MNISDSQKRKPSSLNVSKSIHDVSISVSQKKSKDINIGDQVEIQLEKSLKKNSDEQMNIFQKRKSNLQFNQPFQSENQKKLVQENEIMLKGQDQNIEIDIENEYPKDEIKEEKDDDKNQIAKFYEQENDSNNDKIYIYFLIYMFNLVMMVFLCNEYNQNQLNRYLIAQIFFIILERIGKFILFSSLDLPQLLVWNGLFLDYVAIINYENQRKLKRNYNLYNVIVKRIDIIIASKFIESTVLSGPSLLLVISACVQDTVSTIYILSAISSLANLILANKELMEFQIIQCKFNSLTNEIRNRFFQTYANHIKDLTTILINIGAQAGLWMVCTQINNFILMHAFLSFVYIAAITFTVVYKSFQREKKLALQEKSQIDIRTITAMIGLGLSFTVFVLFYCVFFFLKLKKVLYSYLIENSTSQQKKFTEYIEFLQQSSESIKQMKPPSENLIFADYKFYQFSLAFKALAFYRAYSICNTIILLALDIKNNIQNGQYMLIRIVAYICSIIIFFHLFLMKRDYFLYKQIKNEKYQGIILTRILKKSKIPYNILIELKEDNKILPPNLISQNVSQQKDQIVNELKEEQIEIPQVVQQEIKNKEDEDVQQEPQIKQPTNMQYNIFNKLKKNQKQDDIQL</sequence>
<dbReference type="KEGG" id="tet:TTHERM_00701110"/>
<dbReference type="HOGENOM" id="CLU_449419_0_0_1"/>